<keyword evidence="4" id="KW-1185">Reference proteome</keyword>
<feature type="compositionally biased region" description="Basic and acidic residues" evidence="1">
    <location>
        <begin position="575"/>
        <end position="585"/>
    </location>
</feature>
<protein>
    <recommendedName>
        <fullName evidence="5">NERD domain-containing protein</fullName>
    </recommendedName>
</protein>
<dbReference type="Proteomes" id="UP000245876">
    <property type="component" value="Unassembled WGS sequence"/>
</dbReference>
<feature type="region of interest" description="Disordered" evidence="1">
    <location>
        <begin position="476"/>
        <end position="601"/>
    </location>
</feature>
<feature type="transmembrane region" description="Helical" evidence="2">
    <location>
        <begin position="88"/>
        <end position="107"/>
    </location>
</feature>
<evidence type="ECO:0000313" key="3">
    <source>
        <dbReference type="EMBL" id="PWG66715.1"/>
    </source>
</evidence>
<name>A0A2U2NC40_9BIFI</name>
<feature type="transmembrane region" description="Helical" evidence="2">
    <location>
        <begin position="21"/>
        <end position="42"/>
    </location>
</feature>
<feature type="compositionally biased region" description="Polar residues" evidence="1">
    <location>
        <begin position="176"/>
        <end position="185"/>
    </location>
</feature>
<feature type="compositionally biased region" description="Acidic residues" evidence="1">
    <location>
        <begin position="519"/>
        <end position="529"/>
    </location>
</feature>
<dbReference type="OrthoDB" id="3227425at2"/>
<dbReference type="EMBL" id="QFFM01000003">
    <property type="protein sequence ID" value="PWG66715.1"/>
    <property type="molecule type" value="Genomic_DNA"/>
</dbReference>
<feature type="region of interest" description="Disordered" evidence="1">
    <location>
        <begin position="176"/>
        <end position="199"/>
    </location>
</feature>
<evidence type="ECO:0000256" key="1">
    <source>
        <dbReference type="SAM" id="MobiDB-lite"/>
    </source>
</evidence>
<accession>A0A2U2NC40</accession>
<evidence type="ECO:0000256" key="2">
    <source>
        <dbReference type="SAM" id="Phobius"/>
    </source>
</evidence>
<feature type="transmembrane region" description="Helical" evidence="2">
    <location>
        <begin position="119"/>
        <end position="141"/>
    </location>
</feature>
<keyword evidence="2" id="KW-0472">Membrane</keyword>
<sequence length="601" mass="67090">METIPFGTAILWSLEDAFGDLYSWIDFAIIFIVALAFCHPWGTQCGYRLMQEPRLLGESEEDRKNRLWGLEYDVDHLPGYQLRRAKRIVICLIPAFIVHVGLHGVVYRNFVSPHPSWGFRFFSLFVALVGVFLALIINATWQESDYNKAREMDPRLSEYSHKGVQTGVEAAAGQARLQTTATDTRPNAPDNMKPYDQRPKTKQYKTGVYSLQSIADAYEIPQAQAGEESYKGYRMVDKPGDGMPDPLLEAASDQWFTSPRKWCLMYGNPGGGLKSSHFGMSALMGATGEKDLAKIITHEKMNVISFWSLYGLDKNLKHMEADIDCVLAGIDSEGTVHLWFVDAKNYAGGSDVVYVPSDEENMLLRVSKSKHAFVKGYGDSPSLKMSSNMAYQADNWKTRWMKIPGMPNVFMHWRVCSVPTGKNGTPEFHDSLQWPGGIKAVTVRQLLDEIKAVDLQEPAHVPMSVVELLKTFVKPNDDGTPATSPANADKEQQTRFEAEKSKAEWAKRRQNGDAKTEGPEEVPVSEDEPTETKPAAETEDNDATQTIPEPQTVTEQRTTSEAGEVPPVPLPPQTEEDKPKEDKRKPPITGNGFSVGLPPQN</sequence>
<organism evidence="3 4">
    <name type="scientific">Bifidobacterium callitrichidarum</name>
    <dbReference type="NCBI Taxonomy" id="2052941"/>
    <lineage>
        <taxon>Bacteria</taxon>
        <taxon>Bacillati</taxon>
        <taxon>Actinomycetota</taxon>
        <taxon>Actinomycetes</taxon>
        <taxon>Bifidobacteriales</taxon>
        <taxon>Bifidobacteriaceae</taxon>
        <taxon>Bifidobacterium</taxon>
    </lineage>
</organism>
<proteinExistence type="predicted"/>
<keyword evidence="2" id="KW-0812">Transmembrane</keyword>
<gene>
    <name evidence="3" type="ORF">DF196_02090</name>
</gene>
<feature type="compositionally biased region" description="Basic and acidic residues" evidence="1">
    <location>
        <begin position="488"/>
        <end position="518"/>
    </location>
</feature>
<dbReference type="AlphaFoldDB" id="A0A2U2NC40"/>
<keyword evidence="2" id="KW-1133">Transmembrane helix</keyword>
<reference evidence="3 4" key="1">
    <citation type="journal article" date="2018" name="Int. J. Syst. Evol. Microbiol.">
        <title>Bifidobacterium callitrichidarum sp. nov. from the faeces of the emperor tamarin (Saguinus imperator).</title>
        <authorList>
            <person name="Modesto M."/>
            <person name="Michelini S."/>
            <person name="Sansosti M.C."/>
            <person name="De Filippo C."/>
            <person name="Cavalieri D."/>
            <person name="Qvirist L."/>
            <person name="Andlid T."/>
            <person name="Spiezio C."/>
            <person name="Sandri C."/>
            <person name="Pascarelli S."/>
            <person name="Sgorbati B."/>
            <person name="Mattarelli P."/>
        </authorList>
    </citation>
    <scope>NUCLEOTIDE SEQUENCE [LARGE SCALE GENOMIC DNA]</scope>
    <source>
        <strain evidence="3 4">TRI 5</strain>
    </source>
</reference>
<evidence type="ECO:0000313" key="4">
    <source>
        <dbReference type="Proteomes" id="UP000245876"/>
    </source>
</evidence>
<evidence type="ECO:0008006" key="5">
    <source>
        <dbReference type="Google" id="ProtNLM"/>
    </source>
</evidence>
<dbReference type="RefSeq" id="WP_109056284.1">
    <property type="nucleotide sequence ID" value="NZ_QFFM01000003.1"/>
</dbReference>
<feature type="compositionally biased region" description="Polar residues" evidence="1">
    <location>
        <begin position="543"/>
        <end position="561"/>
    </location>
</feature>
<comment type="caution">
    <text evidence="3">The sequence shown here is derived from an EMBL/GenBank/DDBJ whole genome shotgun (WGS) entry which is preliminary data.</text>
</comment>